<organism evidence="1 2">
    <name type="scientific">Candidatus Avoscillospira avicola</name>
    <dbReference type="NCBI Taxonomy" id="2840706"/>
    <lineage>
        <taxon>Bacteria</taxon>
        <taxon>Bacillati</taxon>
        <taxon>Bacillota</taxon>
        <taxon>Clostridia</taxon>
        <taxon>Eubacteriales</taxon>
        <taxon>Oscillospiraceae</taxon>
        <taxon>Oscillospiraceae incertae sedis</taxon>
        <taxon>Candidatus Avoscillospira</taxon>
    </lineage>
</organism>
<dbReference type="Proteomes" id="UP000824239">
    <property type="component" value="Unassembled WGS sequence"/>
</dbReference>
<protein>
    <submittedName>
        <fullName evidence="1">Uncharacterized protein</fullName>
    </submittedName>
</protein>
<gene>
    <name evidence="1" type="ORF">IAA53_06935</name>
</gene>
<proteinExistence type="predicted"/>
<accession>A0A9D1DI00</accession>
<dbReference type="AlphaFoldDB" id="A0A9D1DI00"/>
<evidence type="ECO:0000313" key="1">
    <source>
        <dbReference type="EMBL" id="HIR51003.1"/>
    </source>
</evidence>
<sequence>MKFLQFCKRNSFLLLLLVAVIVLDTVVAALFQPYLIQSGRFVLNDYELTRRDHPEEVWDKVFFGNSVVISAYREDVSESGYVNLGLDYGVVEDLWEMVDKGIITVGSDLVVGLSDLTLYDDFETNPTYPWHKAFYEPYCYFQRDRLRIFLEEGAKSLLTRQAPAVLYADRQKSHYTGSLSQEALEEKVAKSPYSHLPIEDFQENLSALSKLADYCQRNGIRLRAVWMPLNPTLEVSTETRAVYDQAKALCEEKGVEFLDMESALDASCFYDIGHLNYEYGAYCFTEAIDPWLLS</sequence>
<name>A0A9D1DI00_9FIRM</name>
<dbReference type="EMBL" id="DVHE01000056">
    <property type="protein sequence ID" value="HIR51003.1"/>
    <property type="molecule type" value="Genomic_DNA"/>
</dbReference>
<reference evidence="1" key="1">
    <citation type="submission" date="2020-10" db="EMBL/GenBank/DDBJ databases">
        <authorList>
            <person name="Gilroy R."/>
        </authorList>
    </citation>
    <scope>NUCLEOTIDE SEQUENCE</scope>
    <source>
        <strain evidence="1">ChiBcec15-4380</strain>
    </source>
</reference>
<comment type="caution">
    <text evidence="1">The sequence shown here is derived from an EMBL/GenBank/DDBJ whole genome shotgun (WGS) entry which is preliminary data.</text>
</comment>
<evidence type="ECO:0000313" key="2">
    <source>
        <dbReference type="Proteomes" id="UP000824239"/>
    </source>
</evidence>
<reference evidence="1" key="2">
    <citation type="journal article" date="2021" name="PeerJ">
        <title>Extensive microbial diversity within the chicken gut microbiome revealed by metagenomics and culture.</title>
        <authorList>
            <person name="Gilroy R."/>
            <person name="Ravi A."/>
            <person name="Getino M."/>
            <person name="Pursley I."/>
            <person name="Horton D.L."/>
            <person name="Alikhan N.F."/>
            <person name="Baker D."/>
            <person name="Gharbi K."/>
            <person name="Hall N."/>
            <person name="Watson M."/>
            <person name="Adriaenssens E.M."/>
            <person name="Foster-Nyarko E."/>
            <person name="Jarju S."/>
            <person name="Secka A."/>
            <person name="Antonio M."/>
            <person name="Oren A."/>
            <person name="Chaudhuri R.R."/>
            <person name="La Ragione R."/>
            <person name="Hildebrand F."/>
            <person name="Pallen M.J."/>
        </authorList>
    </citation>
    <scope>NUCLEOTIDE SEQUENCE</scope>
    <source>
        <strain evidence="1">ChiBcec15-4380</strain>
    </source>
</reference>
<dbReference type="SUPFAM" id="SSF52266">
    <property type="entry name" value="SGNH hydrolase"/>
    <property type="match status" value="1"/>
</dbReference>